<evidence type="ECO:0000313" key="7">
    <source>
        <dbReference type="EMBL" id="RZT93795.1"/>
    </source>
</evidence>
<dbReference type="Gene3D" id="3.40.30.10">
    <property type="entry name" value="Glutaredoxin"/>
    <property type="match status" value="1"/>
</dbReference>
<dbReference type="InterPro" id="IPR036249">
    <property type="entry name" value="Thioredoxin-like_sf"/>
</dbReference>
<dbReference type="GO" id="GO:0030288">
    <property type="term" value="C:outer membrane-bounded periplasmic space"/>
    <property type="evidence" value="ECO:0007669"/>
    <property type="project" value="InterPro"/>
</dbReference>
<dbReference type="PANTHER" id="PTHR42852:SF6">
    <property type="entry name" value="THIOL:DISULFIDE INTERCHANGE PROTEIN DSBE"/>
    <property type="match status" value="1"/>
</dbReference>
<keyword evidence="5" id="KW-0676">Redox-active center</keyword>
<protein>
    <submittedName>
        <fullName evidence="7">Cytochrome c biogenesis protein CcmG/thiol:disulfide interchange protein DsbE</fullName>
    </submittedName>
</protein>
<sequence length="178" mass="19713">MKSLRFLLPLGILAVLLAFLGVGLGLNPREVPSPLIGKPAPDFKLPQLDDTSQAMRRDDLLGKPWVLNVWASWCGPCRTEHPLVVDLARRKLAPVIGLNYKDDRVAANKWLANLGNPYHAVLFDADGRTGIDFGVYGVPETFVIDKQGIVRMKHVGPLTPEVIHDRIEPLLRQLDARG</sequence>
<dbReference type="GO" id="GO:0015036">
    <property type="term" value="F:disulfide oxidoreductase activity"/>
    <property type="evidence" value="ECO:0007669"/>
    <property type="project" value="InterPro"/>
</dbReference>
<dbReference type="InterPro" id="IPR050553">
    <property type="entry name" value="Thioredoxin_ResA/DsbE_sf"/>
</dbReference>
<dbReference type="PROSITE" id="PS00194">
    <property type="entry name" value="THIOREDOXIN_1"/>
    <property type="match status" value="1"/>
</dbReference>
<dbReference type="EMBL" id="SHKP01000008">
    <property type="protein sequence ID" value="RZT93795.1"/>
    <property type="molecule type" value="Genomic_DNA"/>
</dbReference>
<keyword evidence="3" id="KW-0201">Cytochrome c-type biogenesis</keyword>
<keyword evidence="4" id="KW-1015">Disulfide bond</keyword>
<organism evidence="7 8">
    <name type="scientific">Rivibacter subsaxonicus</name>
    <dbReference type="NCBI Taxonomy" id="457575"/>
    <lineage>
        <taxon>Bacteria</taxon>
        <taxon>Pseudomonadati</taxon>
        <taxon>Pseudomonadota</taxon>
        <taxon>Betaproteobacteria</taxon>
        <taxon>Burkholderiales</taxon>
        <taxon>Rivibacter</taxon>
    </lineage>
</organism>
<accession>A0A4Q7VB02</accession>
<dbReference type="PANTHER" id="PTHR42852">
    <property type="entry name" value="THIOL:DISULFIDE INTERCHANGE PROTEIN DSBE"/>
    <property type="match status" value="1"/>
</dbReference>
<dbReference type="InterPro" id="IPR013766">
    <property type="entry name" value="Thioredoxin_domain"/>
</dbReference>
<evidence type="ECO:0000256" key="2">
    <source>
        <dbReference type="ARBA" id="ARBA00007758"/>
    </source>
</evidence>
<feature type="domain" description="Thioredoxin" evidence="6">
    <location>
        <begin position="34"/>
        <end position="172"/>
    </location>
</feature>
<keyword evidence="8" id="KW-1185">Reference proteome</keyword>
<name>A0A4Q7VB02_9BURK</name>
<comment type="caution">
    <text evidence="7">The sequence shown here is derived from an EMBL/GenBank/DDBJ whole genome shotgun (WGS) entry which is preliminary data.</text>
</comment>
<dbReference type="InterPro" id="IPR004799">
    <property type="entry name" value="Periplasmic_diS_OxRdtase_DsbE"/>
</dbReference>
<comment type="similarity">
    <text evidence="2">Belongs to the thioredoxin family. DsbE subfamily.</text>
</comment>
<dbReference type="SUPFAM" id="SSF52833">
    <property type="entry name" value="Thioredoxin-like"/>
    <property type="match status" value="1"/>
</dbReference>
<gene>
    <name evidence="7" type="ORF">EV670_3349</name>
</gene>
<dbReference type="NCBIfam" id="TIGR00385">
    <property type="entry name" value="dsbE"/>
    <property type="match status" value="1"/>
</dbReference>
<dbReference type="Proteomes" id="UP000293671">
    <property type="component" value="Unassembled WGS sequence"/>
</dbReference>
<evidence type="ECO:0000256" key="3">
    <source>
        <dbReference type="ARBA" id="ARBA00022748"/>
    </source>
</evidence>
<evidence type="ECO:0000256" key="1">
    <source>
        <dbReference type="ARBA" id="ARBA00004196"/>
    </source>
</evidence>
<evidence type="ECO:0000259" key="6">
    <source>
        <dbReference type="PROSITE" id="PS51352"/>
    </source>
</evidence>
<reference evidence="7 8" key="1">
    <citation type="submission" date="2019-02" db="EMBL/GenBank/DDBJ databases">
        <title>Genomic Encyclopedia of Type Strains, Phase IV (KMG-IV): sequencing the most valuable type-strain genomes for metagenomic binning, comparative biology and taxonomic classification.</title>
        <authorList>
            <person name="Goeker M."/>
        </authorList>
    </citation>
    <scope>NUCLEOTIDE SEQUENCE [LARGE SCALE GENOMIC DNA]</scope>
    <source>
        <strain evidence="7 8">DSM 19570</strain>
    </source>
</reference>
<evidence type="ECO:0000313" key="8">
    <source>
        <dbReference type="Proteomes" id="UP000293671"/>
    </source>
</evidence>
<dbReference type="Pfam" id="PF08534">
    <property type="entry name" value="Redoxin"/>
    <property type="match status" value="1"/>
</dbReference>
<dbReference type="CDD" id="cd03010">
    <property type="entry name" value="TlpA_like_DsbE"/>
    <property type="match status" value="1"/>
</dbReference>
<dbReference type="PROSITE" id="PS51352">
    <property type="entry name" value="THIOREDOXIN_2"/>
    <property type="match status" value="1"/>
</dbReference>
<dbReference type="InterPro" id="IPR017937">
    <property type="entry name" value="Thioredoxin_CS"/>
</dbReference>
<dbReference type="AlphaFoldDB" id="A0A4Q7VB02"/>
<dbReference type="GO" id="GO:0017004">
    <property type="term" value="P:cytochrome complex assembly"/>
    <property type="evidence" value="ECO:0007669"/>
    <property type="project" value="UniProtKB-KW"/>
</dbReference>
<dbReference type="RefSeq" id="WP_130434255.1">
    <property type="nucleotide sequence ID" value="NZ_SHKP01000008.1"/>
</dbReference>
<comment type="subcellular location">
    <subcellularLocation>
        <location evidence="1">Cell envelope</location>
    </subcellularLocation>
</comment>
<evidence type="ECO:0000256" key="4">
    <source>
        <dbReference type="ARBA" id="ARBA00023157"/>
    </source>
</evidence>
<evidence type="ECO:0000256" key="5">
    <source>
        <dbReference type="ARBA" id="ARBA00023284"/>
    </source>
</evidence>
<proteinExistence type="inferred from homology"/>
<dbReference type="InterPro" id="IPR013740">
    <property type="entry name" value="Redoxin"/>
</dbReference>
<dbReference type="OrthoDB" id="9811352at2"/>